<dbReference type="GO" id="GO:0019706">
    <property type="term" value="F:protein-cysteine S-palmitoyltransferase activity"/>
    <property type="evidence" value="ECO:0007669"/>
    <property type="project" value="UniProtKB-EC"/>
</dbReference>
<keyword evidence="7 8" id="KW-0012">Acyltransferase</keyword>
<dbReference type="Proteomes" id="UP001443914">
    <property type="component" value="Unassembled WGS sequence"/>
</dbReference>
<dbReference type="EMBL" id="JBDFQZ010000005">
    <property type="protein sequence ID" value="KAK9725921.1"/>
    <property type="molecule type" value="Genomic_DNA"/>
</dbReference>
<comment type="domain">
    <text evidence="8">The DHHC domain is required for palmitoyltransferase activity.</text>
</comment>
<evidence type="ECO:0000256" key="6">
    <source>
        <dbReference type="ARBA" id="ARBA00023136"/>
    </source>
</evidence>
<comment type="subcellular location">
    <subcellularLocation>
        <location evidence="1">Endomembrane system</location>
        <topology evidence="1">Multi-pass membrane protein</topology>
    </subcellularLocation>
</comment>
<evidence type="ECO:0000313" key="11">
    <source>
        <dbReference type="EMBL" id="KAK9725921.1"/>
    </source>
</evidence>
<evidence type="ECO:0000313" key="12">
    <source>
        <dbReference type="Proteomes" id="UP001443914"/>
    </source>
</evidence>
<keyword evidence="3 8" id="KW-0808">Transferase</keyword>
<feature type="region of interest" description="Disordered" evidence="9">
    <location>
        <begin position="1"/>
        <end position="20"/>
    </location>
</feature>
<reference evidence="11" key="1">
    <citation type="submission" date="2024-03" db="EMBL/GenBank/DDBJ databases">
        <title>WGS assembly of Saponaria officinalis var. Norfolk2.</title>
        <authorList>
            <person name="Jenkins J."/>
            <person name="Shu S."/>
            <person name="Grimwood J."/>
            <person name="Barry K."/>
            <person name="Goodstein D."/>
            <person name="Schmutz J."/>
            <person name="Leebens-Mack J."/>
            <person name="Osbourn A."/>
        </authorList>
    </citation>
    <scope>NUCLEOTIDE SEQUENCE [LARGE SCALE GENOMIC DNA]</scope>
    <source>
        <strain evidence="11">JIC</strain>
    </source>
</reference>
<keyword evidence="4 8" id="KW-0812">Transmembrane</keyword>
<keyword evidence="5 8" id="KW-1133">Transmembrane helix</keyword>
<dbReference type="GO" id="GO:0005783">
    <property type="term" value="C:endoplasmic reticulum"/>
    <property type="evidence" value="ECO:0007669"/>
    <property type="project" value="TreeGrafter"/>
</dbReference>
<dbReference type="GO" id="GO:0006612">
    <property type="term" value="P:protein targeting to membrane"/>
    <property type="evidence" value="ECO:0007669"/>
    <property type="project" value="TreeGrafter"/>
</dbReference>
<evidence type="ECO:0000256" key="5">
    <source>
        <dbReference type="ARBA" id="ARBA00022989"/>
    </source>
</evidence>
<comment type="caution">
    <text evidence="11">The sequence shown here is derived from an EMBL/GenBank/DDBJ whole genome shotgun (WGS) entry which is preliminary data.</text>
</comment>
<organism evidence="11 12">
    <name type="scientific">Saponaria officinalis</name>
    <name type="common">Common soapwort</name>
    <name type="synonym">Lychnis saponaria</name>
    <dbReference type="NCBI Taxonomy" id="3572"/>
    <lineage>
        <taxon>Eukaryota</taxon>
        <taxon>Viridiplantae</taxon>
        <taxon>Streptophyta</taxon>
        <taxon>Embryophyta</taxon>
        <taxon>Tracheophyta</taxon>
        <taxon>Spermatophyta</taxon>
        <taxon>Magnoliopsida</taxon>
        <taxon>eudicotyledons</taxon>
        <taxon>Gunneridae</taxon>
        <taxon>Pentapetalae</taxon>
        <taxon>Caryophyllales</taxon>
        <taxon>Caryophyllaceae</taxon>
        <taxon>Caryophylleae</taxon>
        <taxon>Saponaria</taxon>
    </lineage>
</organism>
<dbReference type="PANTHER" id="PTHR22883:SF391">
    <property type="entry name" value="PROTEIN S-ACYLTRANSFERASE 3-RELATED"/>
    <property type="match status" value="1"/>
</dbReference>
<feature type="domain" description="Palmitoyltransferase DHHC" evidence="10">
    <location>
        <begin position="170"/>
        <end position="290"/>
    </location>
</feature>
<name>A0AAW1KZK4_SAPOF</name>
<dbReference type="PROSITE" id="PS50216">
    <property type="entry name" value="DHHC"/>
    <property type="match status" value="1"/>
</dbReference>
<dbReference type="InterPro" id="IPR001594">
    <property type="entry name" value="Palmitoyltrfase_DHHC"/>
</dbReference>
<evidence type="ECO:0000256" key="8">
    <source>
        <dbReference type="RuleBase" id="RU079119"/>
    </source>
</evidence>
<dbReference type="InterPro" id="IPR039859">
    <property type="entry name" value="PFA4/ZDH16/20/ERF2-like"/>
</dbReference>
<feature type="transmembrane region" description="Helical" evidence="8">
    <location>
        <begin position="91"/>
        <end position="114"/>
    </location>
</feature>
<evidence type="ECO:0000256" key="7">
    <source>
        <dbReference type="ARBA" id="ARBA00023315"/>
    </source>
</evidence>
<evidence type="ECO:0000256" key="1">
    <source>
        <dbReference type="ARBA" id="ARBA00004127"/>
    </source>
</evidence>
<dbReference type="AlphaFoldDB" id="A0AAW1KZK4"/>
<evidence type="ECO:0000259" key="10">
    <source>
        <dbReference type="Pfam" id="PF01529"/>
    </source>
</evidence>
<dbReference type="PANTHER" id="PTHR22883">
    <property type="entry name" value="ZINC FINGER DHHC DOMAIN CONTAINING PROTEIN"/>
    <property type="match status" value="1"/>
</dbReference>
<comment type="similarity">
    <text evidence="2 8">Belongs to the DHHC palmitoyltransferase family.</text>
</comment>
<evidence type="ECO:0000256" key="3">
    <source>
        <dbReference type="ARBA" id="ARBA00022679"/>
    </source>
</evidence>
<evidence type="ECO:0000256" key="2">
    <source>
        <dbReference type="ARBA" id="ARBA00008574"/>
    </source>
</evidence>
<protein>
    <recommendedName>
        <fullName evidence="8">S-acyltransferase</fullName>
        <ecNumber evidence="8">2.3.1.225</ecNumber>
    </recommendedName>
    <alternativeName>
        <fullName evidence="8">Palmitoyltransferase</fullName>
    </alternativeName>
</protein>
<comment type="catalytic activity">
    <reaction evidence="8">
        <text>L-cysteinyl-[protein] + hexadecanoyl-CoA = S-hexadecanoyl-L-cysteinyl-[protein] + CoA</text>
        <dbReference type="Rhea" id="RHEA:36683"/>
        <dbReference type="Rhea" id="RHEA-COMP:10131"/>
        <dbReference type="Rhea" id="RHEA-COMP:11032"/>
        <dbReference type="ChEBI" id="CHEBI:29950"/>
        <dbReference type="ChEBI" id="CHEBI:57287"/>
        <dbReference type="ChEBI" id="CHEBI:57379"/>
        <dbReference type="ChEBI" id="CHEBI:74151"/>
        <dbReference type="EC" id="2.3.1.225"/>
    </reaction>
</comment>
<dbReference type="Pfam" id="PF01529">
    <property type="entry name" value="DHHC"/>
    <property type="match status" value="1"/>
</dbReference>
<feature type="transmembrane region" description="Helical" evidence="8">
    <location>
        <begin position="63"/>
        <end position="85"/>
    </location>
</feature>
<keyword evidence="6 8" id="KW-0472">Membrane</keyword>
<feature type="transmembrane region" description="Helical" evidence="8">
    <location>
        <begin position="214"/>
        <end position="235"/>
    </location>
</feature>
<proteinExistence type="inferred from homology"/>
<gene>
    <name evidence="11" type="ORF">RND81_05G177700</name>
</gene>
<evidence type="ECO:0000256" key="9">
    <source>
        <dbReference type="SAM" id="MobiDB-lite"/>
    </source>
</evidence>
<accession>A0AAW1KZK4</accession>
<sequence length="407" mass="45899">MGDEKKMLSKRNSMPPDGVSAWSCASQRSMPSAKPDRLYRVWPGNNRFLCGGRLVLGPDAGSLYLSSFLIGCPAITFCTRMLVRIKEHDPLYGYGVLTAGIILTVLDLTFLYMTSVRDPGIVPRNFRPPEEDDLETPRQSMEWASGKTSNNVRVPRTKDVVVNGYTVKVKFCDTCRLYRPARASHCSICNNCVQRFDHHCPWVGQCIGLRNYRFFILFISSSTFLCLYVFTFSLINLLRKSGPLLNSMSDDVVSVVLVCYCFVVVWFVGGLTVFHFYLMSTNQTTYENFRYRYDKGKNPHNLGVIHNLKQIFFTKIPPPAVDFREMVLVQDVVIPETPSYRDGFIGVRKNFDIEVGNKLNKNGSVVVSGHLPAQPAQRPTSQDEAFASKARNFDVCRRTVGPSTTGV</sequence>
<keyword evidence="12" id="KW-1185">Reference proteome</keyword>
<dbReference type="GO" id="GO:0005794">
    <property type="term" value="C:Golgi apparatus"/>
    <property type="evidence" value="ECO:0007669"/>
    <property type="project" value="TreeGrafter"/>
</dbReference>
<feature type="transmembrane region" description="Helical" evidence="8">
    <location>
        <begin position="255"/>
        <end position="278"/>
    </location>
</feature>
<evidence type="ECO:0000256" key="4">
    <source>
        <dbReference type="ARBA" id="ARBA00022692"/>
    </source>
</evidence>
<dbReference type="EC" id="2.3.1.225" evidence="8"/>